<proteinExistence type="inferred from homology"/>
<dbReference type="InterPro" id="IPR050770">
    <property type="entry name" value="Intradiol_RC_Dioxygenase"/>
</dbReference>
<keyword evidence="6" id="KW-0408">Iron</keyword>
<dbReference type="RefSeq" id="WP_091285101.1">
    <property type="nucleotide sequence ID" value="NZ_FNON01000001.1"/>
</dbReference>
<dbReference type="InterPro" id="IPR015889">
    <property type="entry name" value="Intradiol_dOase_core"/>
</dbReference>
<dbReference type="GO" id="GO:0018576">
    <property type="term" value="F:catechol 1,2-dioxygenase activity"/>
    <property type="evidence" value="ECO:0007669"/>
    <property type="project" value="InterPro"/>
</dbReference>
<accession>A0A1H2S168</accession>
<dbReference type="Pfam" id="PF04444">
    <property type="entry name" value="Dioxygenase_N"/>
    <property type="match status" value="1"/>
</dbReference>
<keyword evidence="3" id="KW-0479">Metal-binding</keyword>
<dbReference type="GO" id="GO:0008199">
    <property type="term" value="F:ferric iron binding"/>
    <property type="evidence" value="ECO:0007669"/>
    <property type="project" value="InterPro"/>
</dbReference>
<dbReference type="STRING" id="589385.SAMN05421504_10175"/>
<evidence type="ECO:0000256" key="5">
    <source>
        <dbReference type="ARBA" id="ARBA00023002"/>
    </source>
</evidence>
<keyword evidence="10" id="KW-1185">Reference proteome</keyword>
<dbReference type="Pfam" id="PF00775">
    <property type="entry name" value="Dioxygenase_C"/>
    <property type="match status" value="1"/>
</dbReference>
<evidence type="ECO:0000256" key="1">
    <source>
        <dbReference type="ARBA" id="ARBA00001965"/>
    </source>
</evidence>
<evidence type="ECO:0000259" key="8">
    <source>
        <dbReference type="Pfam" id="PF04444"/>
    </source>
</evidence>
<name>A0A1H2S168_9PSEU</name>
<dbReference type="InterPro" id="IPR007535">
    <property type="entry name" value="Catechol_dOase_N"/>
</dbReference>
<dbReference type="SUPFAM" id="SSF49482">
    <property type="entry name" value="Aromatic compound dioxygenase"/>
    <property type="match status" value="1"/>
</dbReference>
<dbReference type="AlphaFoldDB" id="A0A1H2S168"/>
<dbReference type="OrthoDB" id="3812122at2"/>
<evidence type="ECO:0000313" key="10">
    <source>
        <dbReference type="Proteomes" id="UP000199515"/>
    </source>
</evidence>
<dbReference type="PANTHER" id="PTHR33711">
    <property type="entry name" value="DIOXYGENASE, PUTATIVE (AFU_ORTHOLOGUE AFUA_2G02910)-RELATED"/>
    <property type="match status" value="1"/>
</dbReference>
<feature type="domain" description="Catechol dioxygenase N-terminal" evidence="8">
    <location>
        <begin position="20"/>
        <end position="90"/>
    </location>
</feature>
<dbReference type="InterPro" id="IPR000627">
    <property type="entry name" value="Intradiol_dOase_C"/>
</dbReference>
<feature type="domain" description="Intradiol ring-cleavage dioxygenases" evidence="7">
    <location>
        <begin position="100"/>
        <end position="260"/>
    </location>
</feature>
<organism evidence="9 10">
    <name type="scientific">Amycolatopsis xylanica</name>
    <dbReference type="NCBI Taxonomy" id="589385"/>
    <lineage>
        <taxon>Bacteria</taxon>
        <taxon>Bacillati</taxon>
        <taxon>Actinomycetota</taxon>
        <taxon>Actinomycetes</taxon>
        <taxon>Pseudonocardiales</taxon>
        <taxon>Pseudonocardiaceae</taxon>
        <taxon>Amycolatopsis</taxon>
    </lineage>
</organism>
<evidence type="ECO:0000259" key="7">
    <source>
        <dbReference type="Pfam" id="PF00775"/>
    </source>
</evidence>
<evidence type="ECO:0000256" key="3">
    <source>
        <dbReference type="ARBA" id="ARBA00022723"/>
    </source>
</evidence>
<keyword evidence="5" id="KW-0560">Oxidoreductase</keyword>
<dbReference type="Gene3D" id="2.60.130.10">
    <property type="entry name" value="Aromatic compound dioxygenase"/>
    <property type="match status" value="1"/>
</dbReference>
<evidence type="ECO:0000313" key="9">
    <source>
        <dbReference type="EMBL" id="SDW25357.1"/>
    </source>
</evidence>
<gene>
    <name evidence="9" type="ORF">SAMN05421504_10175</name>
</gene>
<dbReference type="PANTHER" id="PTHR33711:SF7">
    <property type="entry name" value="INTRADIOL RING-CLEAVAGE DIOXYGENASES DOMAIN-CONTAINING PROTEIN-RELATED"/>
    <property type="match status" value="1"/>
</dbReference>
<keyword evidence="4 9" id="KW-0223">Dioxygenase</keyword>
<dbReference type="GO" id="GO:0009712">
    <property type="term" value="P:catechol-containing compound metabolic process"/>
    <property type="evidence" value="ECO:0007669"/>
    <property type="project" value="InterPro"/>
</dbReference>
<evidence type="ECO:0000256" key="2">
    <source>
        <dbReference type="ARBA" id="ARBA00007825"/>
    </source>
</evidence>
<dbReference type="EMBL" id="FNON01000001">
    <property type="protein sequence ID" value="SDW25357.1"/>
    <property type="molecule type" value="Genomic_DNA"/>
</dbReference>
<dbReference type="Proteomes" id="UP000199515">
    <property type="component" value="Unassembled WGS sequence"/>
</dbReference>
<protein>
    <submittedName>
        <fullName evidence="9">Protocatechuate 3,4-dioxygenase beta subunit</fullName>
    </submittedName>
</protein>
<comment type="cofactor">
    <cofactor evidence="1">
        <name>Fe(3+)</name>
        <dbReference type="ChEBI" id="CHEBI:29034"/>
    </cofactor>
</comment>
<reference evidence="9 10" key="1">
    <citation type="submission" date="2016-10" db="EMBL/GenBank/DDBJ databases">
        <authorList>
            <person name="de Groot N.N."/>
        </authorList>
    </citation>
    <scope>NUCLEOTIDE SEQUENCE [LARGE SCALE GENOMIC DNA]</scope>
    <source>
        <strain evidence="9 10">CPCC 202699</strain>
    </source>
</reference>
<comment type="similarity">
    <text evidence="2">Belongs to the intradiol ring-cleavage dioxygenase family.</text>
</comment>
<evidence type="ECO:0000256" key="6">
    <source>
        <dbReference type="ARBA" id="ARBA00023004"/>
    </source>
</evidence>
<evidence type="ECO:0000256" key="4">
    <source>
        <dbReference type="ARBA" id="ARBA00022964"/>
    </source>
</evidence>
<sequence length="281" mass="30996">MEPTTWLTEQVVASFDGTPDPRTRELLTGLVRTLHDYVTKHDVTEGEWARAIDFLTRAGHLTDDKRQEFVLLSDVLGVSSMVDLLTNSRSPDTTPSAVLGPFYVEGPPPRAHGDDIADGLPGTPLWVDVRVTDTGGKPLAGAVVDVWQSNEDGFYDVQLPELDGPVLRARFHTDGDGRLRFWSILPHEYPVPGDGPVGELLAATGRHPFRAPHLHFLIQADGHPRLITQLFVRGGKYLDSDTVFGVKEELIAEFAERTGPTPDGRALDGDWRALEFTFRIG</sequence>